<dbReference type="OrthoDB" id="6784338at2759"/>
<accession>A0A9P0NWK8</accession>
<evidence type="ECO:0000256" key="1">
    <source>
        <dbReference type="SAM" id="MobiDB-lite"/>
    </source>
</evidence>
<evidence type="ECO:0000313" key="2">
    <source>
        <dbReference type="EMBL" id="CAH1957089.1"/>
    </source>
</evidence>
<sequence length="1177" mass="133017">MEETELEIKARRASILKMKSKSPGGPSLDITLATKRRVSFSSRNRVKPFAADQDENTIWDNTYEEQADETESTRSSTDTLSNCQSKSRNQPEFEIWQNLDTTVKGEIEMEFTSCNSMMKNSCVNMEVSNYLLSKNPAKEETILNQSVMDFTLIPPALEKSVIQNNYITMNQSSTMEFTCQQSDCIQDNAMQSTMDMTKGISDFFKYRNNKSLTEIPNHRKINQDETVYNTVTMDLTRIVPPVSAPDLVVPKINPPIFKDPVFNESATMDFTKTVPTDQLEPLLAPSKIIPENNCQMNVVSYVQKSENNIVGRLNDEEIVYRDKIPCMPDISALENAVLVKPYFYEEPDGQLNKPKKGILKGVSESAADLSKAPSSDKMDIHMPLCKLNLTAVHNTVFDITIPSVKHSFYEESGSQLCKPRKGILKTVPEPATDPSKVEMLSHKIDKSVCVSENISLKRLESSYANKNISGTLSDEISHCQEPDSRLFHITPCDMTVPNNKLCFHEEPRSQLCKAEDTLVQKTIPESASDTSKTRESSCMIDRSGCISDNVSMKGQFSQSQSLSDNLGTTYTIAKKQSLGKTYVVESNILPDKENIHPLQSVEINSIEKIRQVIAPSTDKENINPLHILAAKVDDTENIKPIMVDDEVIAAVDKGNIKPLVMADKIQHESIAVVDKENINRPGVADERHHDIIEKINDKEHVIPLMCPLKNETELKSIPPISYGPNSKEEQQPECVIQVTYDEPPCKKVHIMKEDISSTEKDEYVFPTEGDSSGLLENDLSAEMLMPSQQLNEDNALNILYSEKIQPPELSSPGTSAMLMSTTSFAYNNSELDTDQLIHTTFSQPDDSSPGEFSIHCQNVLKKLSNYLPSQRKSIDFDRKEHNERHANLVKSFYCISKEMHDILTDFKLPEFKWDSDMVEPEVSKPESETSTSIPTSPIIEEELEEAVVVKKTILEKVQEAAKRVKDGRWYFLGNNDSDYYFGALFKSIFIKVNVHPTSGIVNSFETDFNSAFDTANLEPIFHYNAIVLNFKLKKDYLTSVIGAKYDILTFLDYVHLSVDEVLEFNGQWVNLQCKYQKSHKIRMTKDYSVIVELLNAEHVIWWIISLKLSVSNVPGLCEDVTARAQLGEPVNEECLKKIARSITPGSHFLSKFMLKLSDFTKKLILRLNYEKEARDFK</sequence>
<organism evidence="2 3">
    <name type="scientific">Acanthoscelides obtectus</name>
    <name type="common">Bean weevil</name>
    <name type="synonym">Bruchus obtectus</name>
    <dbReference type="NCBI Taxonomy" id="200917"/>
    <lineage>
        <taxon>Eukaryota</taxon>
        <taxon>Metazoa</taxon>
        <taxon>Ecdysozoa</taxon>
        <taxon>Arthropoda</taxon>
        <taxon>Hexapoda</taxon>
        <taxon>Insecta</taxon>
        <taxon>Pterygota</taxon>
        <taxon>Neoptera</taxon>
        <taxon>Endopterygota</taxon>
        <taxon>Coleoptera</taxon>
        <taxon>Polyphaga</taxon>
        <taxon>Cucujiformia</taxon>
        <taxon>Chrysomeloidea</taxon>
        <taxon>Chrysomelidae</taxon>
        <taxon>Bruchinae</taxon>
        <taxon>Bruchini</taxon>
        <taxon>Acanthoscelides</taxon>
    </lineage>
</organism>
<name>A0A9P0NWK8_ACAOB</name>
<dbReference type="EMBL" id="CAKOFQ010006668">
    <property type="protein sequence ID" value="CAH1957089.1"/>
    <property type="molecule type" value="Genomic_DNA"/>
</dbReference>
<dbReference type="AlphaFoldDB" id="A0A9P0NWK8"/>
<protein>
    <submittedName>
        <fullName evidence="2">Uncharacterized protein</fullName>
    </submittedName>
</protein>
<evidence type="ECO:0000313" key="3">
    <source>
        <dbReference type="Proteomes" id="UP001152888"/>
    </source>
</evidence>
<comment type="caution">
    <text evidence="2">The sequence shown here is derived from an EMBL/GenBank/DDBJ whole genome shotgun (WGS) entry which is preliminary data.</text>
</comment>
<gene>
    <name evidence="2" type="ORF">ACAOBT_LOCUS1886</name>
</gene>
<proteinExistence type="predicted"/>
<reference evidence="2" key="1">
    <citation type="submission" date="2022-03" db="EMBL/GenBank/DDBJ databases">
        <authorList>
            <person name="Sayadi A."/>
        </authorList>
    </citation>
    <scope>NUCLEOTIDE SEQUENCE</scope>
</reference>
<feature type="region of interest" description="Disordered" evidence="1">
    <location>
        <begin position="64"/>
        <end position="87"/>
    </location>
</feature>
<dbReference type="Proteomes" id="UP001152888">
    <property type="component" value="Unassembled WGS sequence"/>
</dbReference>
<keyword evidence="3" id="KW-1185">Reference proteome</keyword>